<evidence type="ECO:0000313" key="3">
    <source>
        <dbReference type="Proteomes" id="UP000078309"/>
    </source>
</evidence>
<dbReference type="Pfam" id="PF14882">
    <property type="entry name" value="INT_rpt"/>
    <property type="match status" value="6"/>
</dbReference>
<dbReference type="SUPFAM" id="SSF56349">
    <property type="entry name" value="DNA breaking-rejoining enzymes"/>
    <property type="match status" value="1"/>
</dbReference>
<evidence type="ECO:0000256" key="1">
    <source>
        <dbReference type="ARBA" id="ARBA00023172"/>
    </source>
</evidence>
<evidence type="ECO:0000313" key="2">
    <source>
        <dbReference type="EMBL" id="MBT2920195.1"/>
    </source>
</evidence>
<dbReference type="GO" id="GO:0006310">
    <property type="term" value="P:DNA recombination"/>
    <property type="evidence" value="ECO:0007669"/>
    <property type="project" value="UniProtKB-KW"/>
</dbReference>
<name>A0ABD4QY88_VIBAN</name>
<proteinExistence type="predicted"/>
<sequence length="1425" mass="164702">MSERYKTLKEASDATIALFKSIGISFPTVDLYKKHYKKDPMLPIDPRRYDDFTTWQAYAGKAQMVQKYSTIEEAIAANVALFKKLGISTPTYELYKENYKKDPRLPSDPRRYESFKTWNEYLGKGKPVEKYPTYKEAKAAAAALFKKLGINEPTVALYTEHYEKDPRLHADPREVFKKFRWINYLGKKEPIGKYKTLEEASTAIIALFEELGIEKPTRVLYRKHYKEDPKLPSAPEEYYSKFTTFAKFFGIEPIELYPTVKEASVAAISMFEELGITNPTSNDYVREYWNDPRLPSNPRRYYDDFTSYSEFLGRGIVVDKYQTFEEAKVATDVIFKELGIIEPTRTQYAKYFKNDPKLPSNPFYTYHKPVDWPSYLGRKHFYSREVALVRAIKLLGSAEITEDEYRAICGLDERLPIQAVVYYGLNSWSEFVGLNFYATWQEASASACKIIPDEKKTKLGYQEYYKQNPLLHSNLGKYYTDFPGWDAFYGREVLKKYSLEEARKFCSDNNLWSRDDYKKLALVNKQLPYDPSKYYKFKSYREFLAIEYFNLAEVKLYCQDNRIKNMIEYKRHARSHERLKVHPNSIDGYKNAKDIFWEPTEYQPLIDVGLPVWADLVKGYCERLKYSVQQNRTRLVHYLLYTLPFIRKIGAVDTVAPFFERKQEQPSMEDYINTLPESQRNNSQKNLIIGFLKDVFEQAFYLEDEDTGERTPVPSFNLYRIPYLNVSIVSDSVAAAGTAKPELPYEYVVKARSHLIPEFVEEGGEQVRCENFRQLTVGHELNISDWYDVDESVIDRKDPDCVWRVIEKSKQIKGQRTSKVTVYQMWSPVRTIGLYCLLNLPTRGQQILWLDSGEADEFKLINKGYKSINLDEKVQLVPDFEWVKNDNPLAGSQKKPNLGVLHKNGDNIEMFTNTNKTGKPFVSPYIPTCTIPWIIRLRDWQSKYNPIKEPTRWTEVDFTTNKPSISVLKQRGTQCFLFRNPAGGNRNIDTSTFQPMKQNVFGRALAKVLYEIQEPDFPLAERSASSYTSKYTPHTMRVSLITALVLYGEVPLHILMKVVGHAQIIMTLHYTKIKHLDIVETLDAGEKRLLARSQDQKNALLMEDRIHNHKDELLIPVYSALHDPEWPKASIQFFDYGLCPYGSTRCSDGGLEREETKNSKTKTEYNPVPSGYLGCQNCFRCRHFVTGAPFVVGLIIKGNEISEAKQYVSNKMLHINAEIEALDEEIFLLEDSSKIVPPDVKMKQKRLNNLLESEQIRLDMLSCDFLSIFRLVDQSLQLLNQVASIDSKIPMIMNAPKLSISISEVSKHRALAEVCENAEIFLSANATTALPRRSQSLDKMLSNNNMQPQLFKLSEEMQLHVGNQITQLMLARLNGWGNINRVLDGELPLDLLGSSDDSDLVPLSEDIKALLENSIKLEIKTDELI</sequence>
<dbReference type="InterPro" id="IPR024965">
    <property type="entry name" value="Putative_integrase"/>
</dbReference>
<accession>A0ABD4QY88</accession>
<dbReference type="Gene3D" id="1.10.443.10">
    <property type="entry name" value="Intergrase catalytic core"/>
    <property type="match status" value="1"/>
</dbReference>
<gene>
    <name evidence="2" type="ORF">PL14_16085</name>
</gene>
<reference evidence="2 3" key="1">
    <citation type="journal article" date="2017" name="J. Fish Dis.">
        <title>Comparative assessment of Vibrio virulence in marine fish larvae.</title>
        <authorList>
            <person name="Ronneseth A."/>
            <person name="Castillo D."/>
            <person name="D'Alvise P."/>
            <person name="Tonnesen O."/>
            <person name="Haugland G."/>
            <person name="Grotkjaer T."/>
            <person name="Engell-Sorensen K."/>
            <person name="Norremark L."/>
            <person name="Bergh O."/>
            <person name="Wergeland H.I."/>
            <person name="Gram L."/>
        </authorList>
    </citation>
    <scope>NUCLEOTIDE SEQUENCE [LARGE SCALE GENOMIC DNA]</scope>
    <source>
        <strain evidence="2 3">90-11-286</strain>
    </source>
</reference>
<protein>
    <submittedName>
        <fullName evidence="2">Tyrosine-type recombinase/integrase</fullName>
    </submittedName>
</protein>
<keyword evidence="1" id="KW-0233">DNA recombination</keyword>
<dbReference type="EMBL" id="JAHGUI010000072">
    <property type="protein sequence ID" value="MBT2920195.1"/>
    <property type="molecule type" value="Genomic_DNA"/>
</dbReference>
<dbReference type="Pfam" id="PF13009">
    <property type="entry name" value="Integrase_2"/>
    <property type="match status" value="1"/>
</dbReference>
<dbReference type="RefSeq" id="WP_064624127.1">
    <property type="nucleotide sequence ID" value="NZ_JAHGUI010000072.1"/>
</dbReference>
<dbReference type="InterPro" id="IPR011010">
    <property type="entry name" value="DNA_brk_join_enz"/>
</dbReference>
<comment type="caution">
    <text evidence="2">The sequence shown here is derived from an EMBL/GenBank/DDBJ whole genome shotgun (WGS) entry which is preliminary data.</text>
</comment>
<organism evidence="2 3">
    <name type="scientific">Vibrio anguillarum</name>
    <name type="common">Listonella anguillarum</name>
    <dbReference type="NCBI Taxonomy" id="55601"/>
    <lineage>
        <taxon>Bacteria</taxon>
        <taxon>Pseudomonadati</taxon>
        <taxon>Pseudomonadota</taxon>
        <taxon>Gammaproteobacteria</taxon>
        <taxon>Vibrionales</taxon>
        <taxon>Vibrionaceae</taxon>
        <taxon>Vibrio</taxon>
    </lineage>
</organism>
<dbReference type="InterPro" id="IPR028229">
    <property type="entry name" value="Integrase_rpt"/>
</dbReference>
<dbReference type="Proteomes" id="UP000078309">
    <property type="component" value="Unassembled WGS sequence"/>
</dbReference>
<dbReference type="InterPro" id="IPR013762">
    <property type="entry name" value="Integrase-like_cat_sf"/>
</dbReference>